<organism evidence="1 2">
    <name type="scientific">Pleurodeles waltl</name>
    <name type="common">Iberian ribbed newt</name>
    <dbReference type="NCBI Taxonomy" id="8319"/>
    <lineage>
        <taxon>Eukaryota</taxon>
        <taxon>Metazoa</taxon>
        <taxon>Chordata</taxon>
        <taxon>Craniata</taxon>
        <taxon>Vertebrata</taxon>
        <taxon>Euteleostomi</taxon>
        <taxon>Amphibia</taxon>
        <taxon>Batrachia</taxon>
        <taxon>Caudata</taxon>
        <taxon>Salamandroidea</taxon>
        <taxon>Salamandridae</taxon>
        <taxon>Pleurodelinae</taxon>
        <taxon>Pleurodeles</taxon>
    </lineage>
</organism>
<evidence type="ECO:0000313" key="1">
    <source>
        <dbReference type="EMBL" id="KAJ1179031.1"/>
    </source>
</evidence>
<sequence length="259" mass="29405">METIRLLGSCEFKGSVFTAMYRRDAGRANRKTEAQLGLTIINLQQLNTRVKEVEQWVSNLEDGGLHMESSIRKYQAELANLQIWVDDAENRSRPSNLRFTRIPEGRENGHTVIKLFSDLIIQYVLTEAADSKTDLTITRAHRVPTVQPPSAKYLQTIVVNFGDYCIKERILSLAIKSRAYSTPGDYSFKIFSDMSALAARRHREFKELIPDFQIVGEPAHLVQQSKLKVPFKVQANIFHTVEAAKGLLNSIRIADGREL</sequence>
<comment type="caution">
    <text evidence="1">The sequence shown here is derived from an EMBL/GenBank/DDBJ whole genome shotgun (WGS) entry which is preliminary data.</text>
</comment>
<accession>A0AAV7TS02</accession>
<proteinExistence type="predicted"/>
<dbReference type="InterPro" id="IPR004244">
    <property type="entry name" value="Transposase_22"/>
</dbReference>
<protein>
    <submittedName>
        <fullName evidence="1">Uncharacterized protein</fullName>
    </submittedName>
</protein>
<reference evidence="1" key="1">
    <citation type="journal article" date="2022" name="bioRxiv">
        <title>Sequencing and chromosome-scale assembly of the giantPleurodeles waltlgenome.</title>
        <authorList>
            <person name="Brown T."/>
            <person name="Elewa A."/>
            <person name="Iarovenko S."/>
            <person name="Subramanian E."/>
            <person name="Araus A.J."/>
            <person name="Petzold A."/>
            <person name="Susuki M."/>
            <person name="Suzuki K.-i.T."/>
            <person name="Hayashi T."/>
            <person name="Toyoda A."/>
            <person name="Oliveira C."/>
            <person name="Osipova E."/>
            <person name="Leigh N.D."/>
            <person name="Simon A."/>
            <person name="Yun M.H."/>
        </authorList>
    </citation>
    <scope>NUCLEOTIDE SEQUENCE</scope>
    <source>
        <strain evidence="1">20211129_DDA</strain>
        <tissue evidence="1">Liver</tissue>
    </source>
</reference>
<dbReference type="PANTHER" id="PTHR11505">
    <property type="entry name" value="L1 TRANSPOSABLE ELEMENT-RELATED"/>
    <property type="match status" value="1"/>
</dbReference>
<dbReference type="Proteomes" id="UP001066276">
    <property type="component" value="Chromosome 3_2"/>
</dbReference>
<dbReference type="EMBL" id="JANPWB010000006">
    <property type="protein sequence ID" value="KAJ1179031.1"/>
    <property type="molecule type" value="Genomic_DNA"/>
</dbReference>
<dbReference type="Gene3D" id="3.30.70.1820">
    <property type="entry name" value="L1 transposable element, RRM domain"/>
    <property type="match status" value="1"/>
</dbReference>
<keyword evidence="2" id="KW-1185">Reference proteome</keyword>
<dbReference type="AlphaFoldDB" id="A0AAV7TS02"/>
<gene>
    <name evidence="1" type="ORF">NDU88_004270</name>
</gene>
<evidence type="ECO:0000313" key="2">
    <source>
        <dbReference type="Proteomes" id="UP001066276"/>
    </source>
</evidence>
<name>A0AAV7TS02_PLEWA</name>